<organism evidence="2 3">
    <name type="scientific">Pedobacter changchengzhani</name>
    <dbReference type="NCBI Taxonomy" id="2529274"/>
    <lineage>
        <taxon>Bacteria</taxon>
        <taxon>Pseudomonadati</taxon>
        <taxon>Bacteroidota</taxon>
        <taxon>Sphingobacteriia</taxon>
        <taxon>Sphingobacteriales</taxon>
        <taxon>Sphingobacteriaceae</taxon>
        <taxon>Pedobacter</taxon>
    </lineage>
</organism>
<dbReference type="EMBL" id="SJCY01000009">
    <property type="protein sequence ID" value="TDG35454.1"/>
    <property type="molecule type" value="Genomic_DNA"/>
</dbReference>
<protein>
    <submittedName>
        <fullName evidence="2">PIN domain-containing protein</fullName>
    </submittedName>
</protein>
<dbReference type="Pfam" id="PF13470">
    <property type="entry name" value="PIN_3"/>
    <property type="match status" value="1"/>
</dbReference>
<evidence type="ECO:0000313" key="3">
    <source>
        <dbReference type="Proteomes" id="UP000295668"/>
    </source>
</evidence>
<dbReference type="SUPFAM" id="SSF88723">
    <property type="entry name" value="PIN domain-like"/>
    <property type="match status" value="1"/>
</dbReference>
<reference evidence="2 3" key="1">
    <citation type="submission" date="2019-02" db="EMBL/GenBank/DDBJ databases">
        <title>Pedobacter sp. nov., a novel speices isolated from soil of pinguins habitat in Antarcitica.</title>
        <authorList>
            <person name="He R.-H."/>
        </authorList>
    </citation>
    <scope>NUCLEOTIDE SEQUENCE [LARGE SCALE GENOMIC DNA]</scope>
    <source>
        <strain evidence="2 3">E01020</strain>
    </source>
</reference>
<comment type="caution">
    <text evidence="2">The sequence shown here is derived from an EMBL/GenBank/DDBJ whole genome shotgun (WGS) entry which is preliminary data.</text>
</comment>
<proteinExistence type="predicted"/>
<dbReference type="Gene3D" id="3.40.50.1010">
    <property type="entry name" value="5'-nuclease"/>
    <property type="match status" value="1"/>
</dbReference>
<dbReference type="AlphaFoldDB" id="A0A4R5MIN9"/>
<keyword evidence="3" id="KW-1185">Reference proteome</keyword>
<feature type="domain" description="PIN" evidence="1">
    <location>
        <begin position="4"/>
        <end position="118"/>
    </location>
</feature>
<dbReference type="OrthoDB" id="1148871at2"/>
<dbReference type="RefSeq" id="WP_133263068.1">
    <property type="nucleotide sequence ID" value="NZ_SJCY01000009.1"/>
</dbReference>
<gene>
    <name evidence="2" type="ORF">EZJ43_12550</name>
</gene>
<sequence>MNNILLDSDILIDFLLQRKPFFDDSLNILSECEKGKIKGYLTALAISNTHYIIRKHFSHQLIMENFKKLLTFLDVVITDKNAVLASIDSDFNDFEDALQNFSAENYGTISIIITRNIKDYKKSKLSVLTPEMFLKTL</sequence>
<dbReference type="InterPro" id="IPR002716">
    <property type="entry name" value="PIN_dom"/>
</dbReference>
<dbReference type="InterPro" id="IPR029060">
    <property type="entry name" value="PIN-like_dom_sf"/>
</dbReference>
<accession>A0A4R5MIN9</accession>
<evidence type="ECO:0000259" key="1">
    <source>
        <dbReference type="Pfam" id="PF13470"/>
    </source>
</evidence>
<dbReference type="Proteomes" id="UP000295668">
    <property type="component" value="Unassembled WGS sequence"/>
</dbReference>
<evidence type="ECO:0000313" key="2">
    <source>
        <dbReference type="EMBL" id="TDG35454.1"/>
    </source>
</evidence>
<name>A0A4R5MIN9_9SPHI</name>